<proteinExistence type="inferred from homology"/>
<dbReference type="Proteomes" id="UP000321949">
    <property type="component" value="Unassembled WGS sequence"/>
</dbReference>
<evidence type="ECO:0000259" key="2">
    <source>
        <dbReference type="Pfam" id="PF00582"/>
    </source>
</evidence>
<feature type="domain" description="UspA" evidence="2">
    <location>
        <begin position="8"/>
        <end position="141"/>
    </location>
</feature>
<sequence length="162" mass="16600">MSEHTDTDRIIVGVDGSPSSIAALRYAARLARVLDAPLEAITTWVYPPYVDYALLGDWSPEEHARAALDEAVTAAFGGTPPERFTATTLPGSPADALIGASKDAQMLVLGSRGHGGFAGLLLGSVSNACAAHARCPVLILRADVAVEDDGSAPGRHAAAAPA</sequence>
<reference evidence="3 5" key="1">
    <citation type="submission" date="2016-10" db="EMBL/GenBank/DDBJ databases">
        <authorList>
            <person name="Varghese N."/>
            <person name="Submissions S."/>
        </authorList>
    </citation>
    <scope>NUCLEOTIDE SEQUENCE [LARGE SCALE GENOMIC DNA]</scope>
    <source>
        <strain evidence="3 5">UNC380MFSha3.1</strain>
    </source>
</reference>
<evidence type="ECO:0000313" key="3">
    <source>
        <dbReference type="EMBL" id="SFI31526.1"/>
    </source>
</evidence>
<dbReference type="AlphaFoldDB" id="A0A5C8HVH9"/>
<dbReference type="SUPFAM" id="SSF52402">
    <property type="entry name" value="Adenine nucleotide alpha hydrolases-like"/>
    <property type="match status" value="1"/>
</dbReference>
<dbReference type="Gene3D" id="3.40.50.620">
    <property type="entry name" value="HUPs"/>
    <property type="match status" value="1"/>
</dbReference>
<keyword evidence="6" id="KW-1185">Reference proteome</keyword>
<gene>
    <name evidence="4" type="ORF">FVP74_11745</name>
    <name evidence="3" type="ORF">SAMN04487751_1070</name>
</gene>
<dbReference type="Proteomes" id="UP000198702">
    <property type="component" value="Unassembled WGS sequence"/>
</dbReference>
<dbReference type="InterPro" id="IPR014729">
    <property type="entry name" value="Rossmann-like_a/b/a_fold"/>
</dbReference>
<comment type="similarity">
    <text evidence="1">Belongs to the universal stress protein A family.</text>
</comment>
<evidence type="ECO:0000313" key="5">
    <source>
        <dbReference type="Proteomes" id="UP000198702"/>
    </source>
</evidence>
<dbReference type="OrthoDB" id="6174426at2"/>
<dbReference type="InterPro" id="IPR006016">
    <property type="entry name" value="UspA"/>
</dbReference>
<dbReference type="EMBL" id="VRSX01000005">
    <property type="protein sequence ID" value="TXK09180.1"/>
    <property type="molecule type" value="Genomic_DNA"/>
</dbReference>
<dbReference type="PANTHER" id="PTHR46268">
    <property type="entry name" value="STRESS RESPONSE PROTEIN NHAX"/>
    <property type="match status" value="1"/>
</dbReference>
<dbReference type="PRINTS" id="PR01438">
    <property type="entry name" value="UNVRSLSTRESS"/>
</dbReference>
<reference evidence="4 6" key="2">
    <citation type="submission" date="2019-08" db="EMBL/GenBank/DDBJ databases">
        <authorList>
            <person name="Dong K."/>
        </authorList>
    </citation>
    <scope>NUCLEOTIDE SEQUENCE [LARGE SCALE GENOMIC DNA]</scope>
    <source>
        <strain evidence="4 6">K-1</strain>
    </source>
</reference>
<dbReference type="EMBL" id="FOQZ01000001">
    <property type="protein sequence ID" value="SFI31526.1"/>
    <property type="molecule type" value="Genomic_DNA"/>
</dbReference>
<organism evidence="4 6">
    <name type="scientific">Microbacterium saccharophilum</name>
    <dbReference type="NCBI Taxonomy" id="1213358"/>
    <lineage>
        <taxon>Bacteria</taxon>
        <taxon>Bacillati</taxon>
        <taxon>Actinomycetota</taxon>
        <taxon>Actinomycetes</taxon>
        <taxon>Micrococcales</taxon>
        <taxon>Microbacteriaceae</taxon>
        <taxon>Microbacterium</taxon>
    </lineage>
</organism>
<evidence type="ECO:0000313" key="6">
    <source>
        <dbReference type="Proteomes" id="UP000321949"/>
    </source>
</evidence>
<evidence type="ECO:0000313" key="4">
    <source>
        <dbReference type="EMBL" id="TXK09180.1"/>
    </source>
</evidence>
<dbReference type="InterPro" id="IPR006015">
    <property type="entry name" value="Universal_stress_UspA"/>
</dbReference>
<protein>
    <submittedName>
        <fullName evidence="3 4">Universal stress protein</fullName>
    </submittedName>
</protein>
<name>A0A5C8HVH9_9MICO</name>
<accession>A0A5C8HVH9</accession>
<comment type="caution">
    <text evidence="4">The sequence shown here is derived from an EMBL/GenBank/DDBJ whole genome shotgun (WGS) entry which is preliminary data.</text>
</comment>
<dbReference type="RefSeq" id="WP_081782674.1">
    <property type="nucleotide sequence ID" value="NZ_BKAH01000004.1"/>
</dbReference>
<dbReference type="Pfam" id="PF00582">
    <property type="entry name" value="Usp"/>
    <property type="match status" value="1"/>
</dbReference>
<evidence type="ECO:0000256" key="1">
    <source>
        <dbReference type="ARBA" id="ARBA00008791"/>
    </source>
</evidence>
<dbReference type="PANTHER" id="PTHR46268:SF6">
    <property type="entry name" value="UNIVERSAL STRESS PROTEIN UP12"/>
    <property type="match status" value="1"/>
</dbReference>